<proteinExistence type="predicted"/>
<comment type="caution">
    <text evidence="3">The sequence shown here is derived from an EMBL/GenBank/DDBJ whole genome shotgun (WGS) entry which is preliminary data.</text>
</comment>
<evidence type="ECO:0000256" key="1">
    <source>
        <dbReference type="SAM" id="MobiDB-lite"/>
    </source>
</evidence>
<dbReference type="OrthoDB" id="9759601at2"/>
<feature type="domain" description="HD-GYP" evidence="2">
    <location>
        <begin position="128"/>
        <end position="323"/>
    </location>
</feature>
<dbReference type="RefSeq" id="WP_154309465.1">
    <property type="nucleotide sequence ID" value="NZ_WKKI01000055.1"/>
</dbReference>
<sequence>MKVELYQIQEGSIAAEDVFLQSQYPLLLKDTVIDENILSILKMFMVKELEIESYLVSGEPVRSTSGASTKENKQIRETEESSKAADFSFSKAYEAALSEYQNLFAGWQAGARIDISKVRQFLIPLIDLGLANNEDILKMHFLSNSEDYIYHHSLSVALLSSLLAKKLDYQQGDIYQVAFGGFFADCGMARIPSSILSKKAALTEQEYKEVKQHPVLSYKMLKDVPALQEGAKLAALQHHEKMDGSGYPLGIKGQKLHPFSKIVALSDSFQAMVSARSYRRKESPFKALEEILHAEFGRYDLTAVNMLKKELMKISTGSRVMLSDGSKAEIVFIEENLPTRPIIKLESESIIHLKDKPELYIEAILK</sequence>
<gene>
    <name evidence="3" type="ORF">GJU40_17920</name>
</gene>
<evidence type="ECO:0000313" key="4">
    <source>
        <dbReference type="Proteomes" id="UP000448867"/>
    </source>
</evidence>
<dbReference type="PANTHER" id="PTHR43155">
    <property type="entry name" value="CYCLIC DI-GMP PHOSPHODIESTERASE PA4108-RELATED"/>
    <property type="match status" value="1"/>
</dbReference>
<evidence type="ECO:0000259" key="2">
    <source>
        <dbReference type="PROSITE" id="PS51832"/>
    </source>
</evidence>
<dbReference type="PANTHER" id="PTHR43155:SF2">
    <property type="entry name" value="CYCLIC DI-GMP PHOSPHODIESTERASE PA4108"/>
    <property type="match status" value="1"/>
</dbReference>
<dbReference type="SMART" id="SM00471">
    <property type="entry name" value="HDc"/>
    <property type="match status" value="1"/>
</dbReference>
<dbReference type="CDD" id="cd00077">
    <property type="entry name" value="HDc"/>
    <property type="match status" value="1"/>
</dbReference>
<feature type="compositionally biased region" description="Basic and acidic residues" evidence="1">
    <location>
        <begin position="70"/>
        <end position="79"/>
    </location>
</feature>
<evidence type="ECO:0000313" key="3">
    <source>
        <dbReference type="EMBL" id="MRX74011.1"/>
    </source>
</evidence>
<accession>A0A7X2J214</accession>
<dbReference type="AlphaFoldDB" id="A0A7X2J214"/>
<dbReference type="EMBL" id="WKKI01000055">
    <property type="protein sequence ID" value="MRX74011.1"/>
    <property type="molecule type" value="Genomic_DNA"/>
</dbReference>
<keyword evidence="4" id="KW-1185">Reference proteome</keyword>
<protein>
    <submittedName>
        <fullName evidence="3">HD domain-containing protein</fullName>
    </submittedName>
</protein>
<reference evidence="3 4" key="1">
    <citation type="submission" date="2019-11" db="EMBL/GenBank/DDBJ databases">
        <title>Bacillus lacus genome.</title>
        <authorList>
            <person name="Allen C.J."/>
            <person name="Newman J.D."/>
        </authorList>
    </citation>
    <scope>NUCLEOTIDE SEQUENCE [LARGE SCALE GENOMIC DNA]</scope>
    <source>
        <strain evidence="3 4">KCTC 33946</strain>
    </source>
</reference>
<dbReference type="Gene3D" id="1.10.3210.10">
    <property type="entry name" value="Hypothetical protein af1432"/>
    <property type="match status" value="1"/>
</dbReference>
<name>A0A7X2J214_9BACI</name>
<dbReference type="InterPro" id="IPR037522">
    <property type="entry name" value="HD_GYP_dom"/>
</dbReference>
<dbReference type="SUPFAM" id="SSF109604">
    <property type="entry name" value="HD-domain/PDEase-like"/>
    <property type="match status" value="1"/>
</dbReference>
<organism evidence="3 4">
    <name type="scientific">Metabacillus lacus</name>
    <dbReference type="NCBI Taxonomy" id="1983721"/>
    <lineage>
        <taxon>Bacteria</taxon>
        <taxon>Bacillati</taxon>
        <taxon>Bacillota</taxon>
        <taxon>Bacilli</taxon>
        <taxon>Bacillales</taxon>
        <taxon>Bacillaceae</taxon>
        <taxon>Metabacillus</taxon>
    </lineage>
</organism>
<dbReference type="Proteomes" id="UP000448867">
    <property type="component" value="Unassembled WGS sequence"/>
</dbReference>
<dbReference type="InterPro" id="IPR003607">
    <property type="entry name" value="HD/PDEase_dom"/>
</dbReference>
<dbReference type="Pfam" id="PF13487">
    <property type="entry name" value="HD_5"/>
    <property type="match status" value="1"/>
</dbReference>
<feature type="region of interest" description="Disordered" evidence="1">
    <location>
        <begin position="60"/>
        <end position="79"/>
    </location>
</feature>
<dbReference type="PROSITE" id="PS51832">
    <property type="entry name" value="HD_GYP"/>
    <property type="match status" value="1"/>
</dbReference>